<dbReference type="InterPro" id="IPR014729">
    <property type="entry name" value="Rossmann-like_a/b/a_fold"/>
</dbReference>
<evidence type="ECO:0000256" key="11">
    <source>
        <dbReference type="ARBA" id="ARBA00049564"/>
    </source>
</evidence>
<evidence type="ECO:0000256" key="6">
    <source>
        <dbReference type="ARBA" id="ARBA00022694"/>
    </source>
</evidence>
<dbReference type="SUPFAM" id="SSF52402">
    <property type="entry name" value="Adenine nucleotide alpha hydrolases-like"/>
    <property type="match status" value="1"/>
</dbReference>
<evidence type="ECO:0000256" key="10">
    <source>
        <dbReference type="ARBA" id="ARBA00023157"/>
    </source>
</evidence>
<keyword evidence="5 16" id="KW-0808">Transferase</keyword>
<sequence length="520" mass="55553">MSGGVDSSVIALLLSDLFHTLQGELTLYPVYMRNWSTLEESDKFEPGSGGAAGCEWQQEWEGVQGVCRHLKLPEPRLIDLSKEYWRDVFAPSLDDWAAGLTPNPDVLCNREIKFGALLDRLIPPSTRDAQRITPQGPKSWLATGHYARLVYPSSAATSGQVTEPELHRASHRFKDQSYFLSSVPATSFAHALFPLANIEKDQVRRLAKAYALPTAEKKESMGLCFVGKRGKGQEKRSENKRFEGEAGEVAALTSTSKPSLSHAGSDTRRGAAPTFGSWLSSYLSPSSPYTSPGPFVTLAGDVLGHHQGLHTLTIGQRARLPGLLQKWFVARKEVGEIGDVAQVQRAPGGGQEGRAIVVPGADHPLLLCTAVELPLSTFKWVAHGGPPAELFAQSPGEDGPGMKLLAQVRHRTEETPCQVTLRSSPGDPSSEGMLHVSFAASLSAPFESPSPDGQATATSHSPSASPLPGQAPNVPGLSRDPAMKPSAICPGQVLALYDGNRCLGSAVIPAGAVRLLGEQV</sequence>
<dbReference type="GO" id="GO:0016783">
    <property type="term" value="F:sulfurtransferase activity"/>
    <property type="evidence" value="ECO:0007669"/>
    <property type="project" value="InterPro"/>
</dbReference>
<feature type="compositionally biased region" description="Low complexity" evidence="12">
    <location>
        <begin position="455"/>
        <end position="466"/>
    </location>
</feature>
<dbReference type="Pfam" id="PF20258">
    <property type="entry name" value="tRNA_Me_trans_C"/>
    <property type="match status" value="1"/>
</dbReference>
<keyword evidence="16" id="KW-0489">Methyltransferase</keyword>
<dbReference type="InterPro" id="IPR046885">
    <property type="entry name" value="MnmA-like_C"/>
</dbReference>
<feature type="region of interest" description="Disordered" evidence="12">
    <location>
        <begin position="413"/>
        <end position="483"/>
    </location>
</feature>
<keyword evidence="7" id="KW-0547">Nucleotide-binding</keyword>
<accession>A0A316TZ06</accession>
<protein>
    <recommendedName>
        <fullName evidence="3">tRNA-5-taurinomethyluridine 2-sulfurtransferase</fullName>
        <ecNumber evidence="3">2.8.1.14</ecNumber>
    </recommendedName>
</protein>
<evidence type="ECO:0000256" key="1">
    <source>
        <dbReference type="ARBA" id="ARBA00003986"/>
    </source>
</evidence>
<dbReference type="GO" id="GO:0005739">
    <property type="term" value="C:mitochondrion"/>
    <property type="evidence" value="ECO:0007669"/>
    <property type="project" value="TreeGrafter"/>
</dbReference>
<feature type="compositionally biased region" description="Basic and acidic residues" evidence="12">
    <location>
        <begin position="231"/>
        <end position="244"/>
    </location>
</feature>
<keyword evidence="10" id="KW-1015">Disulfide bond</keyword>
<dbReference type="InterPro" id="IPR023382">
    <property type="entry name" value="MnmA-like_central_sf"/>
</dbReference>
<dbReference type="GO" id="GO:0005524">
    <property type="term" value="F:ATP binding"/>
    <property type="evidence" value="ECO:0007669"/>
    <property type="project" value="UniProtKB-KW"/>
</dbReference>
<reference evidence="16 17" key="1">
    <citation type="journal article" date="2018" name="Mol. Biol. Evol.">
        <title>Broad Genomic Sampling Reveals a Smut Pathogenic Ancestry of the Fungal Clade Ustilaginomycotina.</title>
        <authorList>
            <person name="Kijpornyongpan T."/>
            <person name="Mondo S.J."/>
            <person name="Barry K."/>
            <person name="Sandor L."/>
            <person name="Lee J."/>
            <person name="Lipzen A."/>
            <person name="Pangilinan J."/>
            <person name="LaButti K."/>
            <person name="Hainaut M."/>
            <person name="Henrissat B."/>
            <person name="Grigoriev I.V."/>
            <person name="Spatafora J.W."/>
            <person name="Aime M.C."/>
        </authorList>
    </citation>
    <scope>NUCLEOTIDE SEQUENCE [LARGE SCALE GENOMIC DNA]</scope>
    <source>
        <strain evidence="16 17">MCA 4718</strain>
    </source>
</reference>
<keyword evidence="8" id="KW-0067">ATP-binding</keyword>
<dbReference type="Pfam" id="PF20259">
    <property type="entry name" value="tRNA_Me_trans_M"/>
    <property type="match status" value="1"/>
</dbReference>
<evidence type="ECO:0000256" key="12">
    <source>
        <dbReference type="SAM" id="MobiDB-lite"/>
    </source>
</evidence>
<dbReference type="AlphaFoldDB" id="A0A316TZ06"/>
<evidence type="ECO:0000256" key="9">
    <source>
        <dbReference type="ARBA" id="ARBA00022884"/>
    </source>
</evidence>
<dbReference type="PANTHER" id="PTHR11933">
    <property type="entry name" value="TRNA 5-METHYLAMINOMETHYL-2-THIOURIDYLATE -METHYLTRANSFERASE"/>
    <property type="match status" value="1"/>
</dbReference>
<keyword evidence="17" id="KW-1185">Reference proteome</keyword>
<dbReference type="Proteomes" id="UP000245942">
    <property type="component" value="Unassembled WGS sequence"/>
</dbReference>
<evidence type="ECO:0000313" key="16">
    <source>
        <dbReference type="EMBL" id="PWN18280.1"/>
    </source>
</evidence>
<evidence type="ECO:0000313" key="17">
    <source>
        <dbReference type="Proteomes" id="UP000245942"/>
    </source>
</evidence>
<evidence type="ECO:0000259" key="14">
    <source>
        <dbReference type="Pfam" id="PF20258"/>
    </source>
</evidence>
<dbReference type="EMBL" id="KZ819337">
    <property type="protein sequence ID" value="PWN18280.1"/>
    <property type="molecule type" value="Genomic_DNA"/>
</dbReference>
<feature type="signal peptide" evidence="13">
    <location>
        <begin position="1"/>
        <end position="23"/>
    </location>
</feature>
<dbReference type="GO" id="GO:0008168">
    <property type="term" value="F:methyltransferase activity"/>
    <property type="evidence" value="ECO:0007669"/>
    <property type="project" value="UniProtKB-KW"/>
</dbReference>
<dbReference type="OrthoDB" id="3685at2759"/>
<dbReference type="Gene3D" id="3.40.50.620">
    <property type="entry name" value="HUPs"/>
    <property type="match status" value="1"/>
</dbReference>
<evidence type="ECO:0000256" key="13">
    <source>
        <dbReference type="SAM" id="SignalP"/>
    </source>
</evidence>
<evidence type="ECO:0000256" key="4">
    <source>
        <dbReference type="ARBA" id="ARBA00022555"/>
    </source>
</evidence>
<comment type="function">
    <text evidence="1">Catalyzes the 2-thiolation of uridine at the wobble position (U34) of mitochondrial tRNA(Lys), tRNA(Glu) and tRNA(Gln). Required for the formation of 5-taurinomethyl-2-thiouridine (tm5s2U) of mitochondrial tRNA(Lys), tRNA(Glu), and tRNA(Gln) at the wobble position. ATP is required to activate the C2 atom of the wobble base.</text>
</comment>
<organism evidence="16 17">
    <name type="scientific">Pseudomicrostroma glucosiphilum</name>
    <dbReference type="NCBI Taxonomy" id="1684307"/>
    <lineage>
        <taxon>Eukaryota</taxon>
        <taxon>Fungi</taxon>
        <taxon>Dikarya</taxon>
        <taxon>Basidiomycota</taxon>
        <taxon>Ustilaginomycotina</taxon>
        <taxon>Exobasidiomycetes</taxon>
        <taxon>Microstromatales</taxon>
        <taxon>Microstromatales incertae sedis</taxon>
        <taxon>Pseudomicrostroma</taxon>
    </lineage>
</organism>
<dbReference type="PANTHER" id="PTHR11933:SF5">
    <property type="entry name" value="MITOCHONDRIAL TRNA-SPECIFIC 2-THIOURIDYLASE 1"/>
    <property type="match status" value="1"/>
</dbReference>
<feature type="compositionally biased region" description="Polar residues" evidence="12">
    <location>
        <begin position="252"/>
        <end position="264"/>
    </location>
</feature>
<feature type="chain" id="PRO_5016382674" description="tRNA-5-taurinomethyluridine 2-sulfurtransferase" evidence="13">
    <location>
        <begin position="24"/>
        <end position="520"/>
    </location>
</feature>
<evidence type="ECO:0000256" key="7">
    <source>
        <dbReference type="ARBA" id="ARBA00022741"/>
    </source>
</evidence>
<dbReference type="InterPro" id="IPR046884">
    <property type="entry name" value="MnmA-like_central"/>
</dbReference>
<gene>
    <name evidence="16" type="ORF">BCV69DRAFT_314805</name>
</gene>
<proteinExistence type="inferred from homology"/>
<dbReference type="GO" id="GO:0002143">
    <property type="term" value="P:tRNA wobble position uridine thiolation"/>
    <property type="evidence" value="ECO:0007669"/>
    <property type="project" value="TreeGrafter"/>
</dbReference>
<comment type="similarity">
    <text evidence="2">Belongs to the MnmA/TRMU family.</text>
</comment>
<evidence type="ECO:0000256" key="3">
    <source>
        <dbReference type="ARBA" id="ARBA00011953"/>
    </source>
</evidence>
<dbReference type="Gene3D" id="2.30.30.280">
    <property type="entry name" value="Adenine nucleotide alpha hydrolases-like domains"/>
    <property type="match status" value="1"/>
</dbReference>
<dbReference type="CDD" id="cd01998">
    <property type="entry name" value="MnmA_TRMU-like"/>
    <property type="match status" value="1"/>
</dbReference>
<dbReference type="GO" id="GO:0000049">
    <property type="term" value="F:tRNA binding"/>
    <property type="evidence" value="ECO:0007669"/>
    <property type="project" value="UniProtKB-KW"/>
</dbReference>
<dbReference type="Pfam" id="PF03054">
    <property type="entry name" value="tRNA_Me_trans"/>
    <property type="match status" value="1"/>
</dbReference>
<keyword evidence="13" id="KW-0732">Signal</keyword>
<feature type="region of interest" description="Disordered" evidence="12">
    <location>
        <begin position="228"/>
        <end position="270"/>
    </location>
</feature>
<dbReference type="EC" id="2.8.1.14" evidence="3"/>
<dbReference type="RefSeq" id="XP_025345440.1">
    <property type="nucleotide sequence ID" value="XM_025495148.1"/>
</dbReference>
<keyword evidence="6" id="KW-0819">tRNA processing</keyword>
<dbReference type="InterPro" id="IPR004506">
    <property type="entry name" value="MnmA-like"/>
</dbReference>
<keyword evidence="4" id="KW-0820">tRNA-binding</keyword>
<dbReference type="STRING" id="1684307.A0A316TZ06"/>
<dbReference type="GeneID" id="37016882"/>
<dbReference type="GO" id="GO:0032259">
    <property type="term" value="P:methylation"/>
    <property type="evidence" value="ECO:0007669"/>
    <property type="project" value="UniProtKB-KW"/>
</dbReference>
<keyword evidence="9" id="KW-0694">RNA-binding</keyword>
<evidence type="ECO:0000256" key="8">
    <source>
        <dbReference type="ARBA" id="ARBA00022840"/>
    </source>
</evidence>
<evidence type="ECO:0000256" key="2">
    <source>
        <dbReference type="ARBA" id="ARBA00006191"/>
    </source>
</evidence>
<dbReference type="Gene3D" id="2.40.30.10">
    <property type="entry name" value="Translation factors"/>
    <property type="match status" value="1"/>
</dbReference>
<feature type="domain" description="tRNA-specific 2-thiouridylase MnmA-like central" evidence="15">
    <location>
        <begin position="290"/>
        <end position="334"/>
    </location>
</feature>
<name>A0A316TZ06_9BASI</name>
<feature type="domain" description="tRNA-specific 2-thiouridylase MnmA-like C-terminal" evidence="14">
    <location>
        <begin position="485"/>
        <end position="508"/>
    </location>
</feature>
<comment type="catalytic activity">
    <reaction evidence="11">
        <text>5-taurinomethyluridine(34) in tRNA + S-sulfanyl-L-cysteinyl-[protein] + AH2 + ATP = 5-taurinomethyl-2-thiouridine(34) in tRNA + L-cysteinyl-[protein] + A + AMP + diphosphate + H(+)</text>
        <dbReference type="Rhea" id="RHEA:47040"/>
        <dbReference type="Rhea" id="RHEA-COMP:10131"/>
        <dbReference type="Rhea" id="RHEA-COMP:11726"/>
        <dbReference type="Rhea" id="RHEA-COMP:11732"/>
        <dbReference type="Rhea" id="RHEA-COMP:11733"/>
        <dbReference type="ChEBI" id="CHEBI:13193"/>
        <dbReference type="ChEBI" id="CHEBI:15378"/>
        <dbReference type="ChEBI" id="CHEBI:17499"/>
        <dbReference type="ChEBI" id="CHEBI:29950"/>
        <dbReference type="ChEBI" id="CHEBI:30616"/>
        <dbReference type="ChEBI" id="CHEBI:33019"/>
        <dbReference type="ChEBI" id="CHEBI:61963"/>
        <dbReference type="ChEBI" id="CHEBI:87171"/>
        <dbReference type="ChEBI" id="CHEBI:87172"/>
        <dbReference type="ChEBI" id="CHEBI:456215"/>
        <dbReference type="EC" id="2.8.1.14"/>
    </reaction>
</comment>
<feature type="compositionally biased region" description="Polar residues" evidence="12">
    <location>
        <begin position="415"/>
        <end position="427"/>
    </location>
</feature>
<evidence type="ECO:0000256" key="5">
    <source>
        <dbReference type="ARBA" id="ARBA00022679"/>
    </source>
</evidence>
<evidence type="ECO:0000259" key="15">
    <source>
        <dbReference type="Pfam" id="PF20259"/>
    </source>
</evidence>